<dbReference type="EMBL" id="CAAALY010031543">
    <property type="protein sequence ID" value="VEL17199.1"/>
    <property type="molecule type" value="Genomic_DNA"/>
</dbReference>
<name>A0A448WPW3_9PLAT</name>
<accession>A0A448WPW3</accession>
<feature type="compositionally biased region" description="Polar residues" evidence="1">
    <location>
        <begin position="133"/>
        <end position="148"/>
    </location>
</feature>
<keyword evidence="3" id="KW-1185">Reference proteome</keyword>
<feature type="compositionally biased region" description="Low complexity" evidence="1">
    <location>
        <begin position="109"/>
        <end position="132"/>
    </location>
</feature>
<protein>
    <submittedName>
        <fullName evidence="2">Uncharacterized protein</fullName>
    </submittedName>
</protein>
<feature type="region of interest" description="Disordered" evidence="1">
    <location>
        <begin position="45"/>
        <end position="76"/>
    </location>
</feature>
<dbReference type="Proteomes" id="UP000784294">
    <property type="component" value="Unassembled WGS sequence"/>
</dbReference>
<evidence type="ECO:0000313" key="3">
    <source>
        <dbReference type="Proteomes" id="UP000784294"/>
    </source>
</evidence>
<dbReference type="AlphaFoldDB" id="A0A448WPW3"/>
<comment type="caution">
    <text evidence="2">The sequence shown here is derived from an EMBL/GenBank/DDBJ whole genome shotgun (WGS) entry which is preliminary data.</text>
</comment>
<gene>
    <name evidence="2" type="ORF">PXEA_LOCUS10639</name>
</gene>
<evidence type="ECO:0000256" key="1">
    <source>
        <dbReference type="SAM" id="MobiDB-lite"/>
    </source>
</evidence>
<reference evidence="2" key="1">
    <citation type="submission" date="2018-11" db="EMBL/GenBank/DDBJ databases">
        <authorList>
            <consortium name="Pathogen Informatics"/>
        </authorList>
    </citation>
    <scope>NUCLEOTIDE SEQUENCE</scope>
</reference>
<sequence length="183" mass="20092">MAYSFEADSYCNLYEGSSCGRTSLVSALVGISGGRTHMANGLISAGGGSSIGSEQPENSDSSSLLQHYHQESQSLRPDDIPLRRLVGLYEPRVLTDMSQSVFQKQYSHQQLPLQRQQQQSTSSRPTTSFQPSDQLVSSGQSTSWQHHLQQQRLEMADFLIASATGGQLRSTLTRSYQTPPLPP</sequence>
<evidence type="ECO:0000313" key="2">
    <source>
        <dbReference type="EMBL" id="VEL17199.1"/>
    </source>
</evidence>
<feature type="compositionally biased region" description="Polar residues" evidence="1">
    <location>
        <begin position="55"/>
        <end position="75"/>
    </location>
</feature>
<proteinExistence type="predicted"/>
<feature type="region of interest" description="Disordered" evidence="1">
    <location>
        <begin position="105"/>
        <end position="148"/>
    </location>
</feature>
<organism evidence="2 3">
    <name type="scientific">Protopolystoma xenopodis</name>
    <dbReference type="NCBI Taxonomy" id="117903"/>
    <lineage>
        <taxon>Eukaryota</taxon>
        <taxon>Metazoa</taxon>
        <taxon>Spiralia</taxon>
        <taxon>Lophotrochozoa</taxon>
        <taxon>Platyhelminthes</taxon>
        <taxon>Monogenea</taxon>
        <taxon>Polyopisthocotylea</taxon>
        <taxon>Polystomatidea</taxon>
        <taxon>Polystomatidae</taxon>
        <taxon>Protopolystoma</taxon>
    </lineage>
</organism>